<dbReference type="Pfam" id="PF14541">
    <property type="entry name" value="TAXi_C"/>
    <property type="match status" value="1"/>
</dbReference>
<evidence type="ECO:0000259" key="6">
    <source>
        <dbReference type="Pfam" id="PF14541"/>
    </source>
</evidence>
<dbReference type="InterPro" id="IPR021109">
    <property type="entry name" value="Peptidase_aspartic_dom_sf"/>
</dbReference>
<dbReference type="SUPFAM" id="SSF50630">
    <property type="entry name" value="Acid proteases"/>
    <property type="match status" value="1"/>
</dbReference>
<dbReference type="PANTHER" id="PTHR47965">
    <property type="entry name" value="ASPARTYL PROTEASE-RELATED"/>
    <property type="match status" value="1"/>
</dbReference>
<dbReference type="GO" id="GO:0005576">
    <property type="term" value="C:extracellular region"/>
    <property type="evidence" value="ECO:0007669"/>
    <property type="project" value="UniProtKB-SubCell"/>
</dbReference>
<dbReference type="Proteomes" id="UP001161247">
    <property type="component" value="Chromosome 5"/>
</dbReference>
<dbReference type="EMBL" id="OX459122">
    <property type="protein sequence ID" value="CAI9107890.1"/>
    <property type="molecule type" value="Genomic_DNA"/>
</dbReference>
<proteinExistence type="inferred from homology"/>
<keyword evidence="3" id="KW-0964">Secreted</keyword>
<keyword evidence="9" id="KW-1185">Reference proteome</keyword>
<evidence type="ECO:0000256" key="5">
    <source>
        <dbReference type="SAM" id="SignalP"/>
    </source>
</evidence>
<feature type="signal peptide" evidence="5">
    <location>
        <begin position="1"/>
        <end position="22"/>
    </location>
</feature>
<dbReference type="InterPro" id="IPR032799">
    <property type="entry name" value="TAXi_C"/>
</dbReference>
<evidence type="ECO:0000256" key="3">
    <source>
        <dbReference type="ARBA" id="ARBA00022525"/>
    </source>
</evidence>
<sequence length="433" mass="47223">MAAFITLFLFFVQFLCFQLSFSGVLSPVKHDHITRRFELTVHMKSPLQPTNLLLDLSAPLSWIDCTANDTSIPCNSLLCNTLTTTTSCSDGCSRPAAGPSCANASCHVILASPRRRRGVMVKALVEKLGLPATDGRNPGQIRVIPEFVLSCSKRSAVRGIVPKRVTGLAALGRSNFSLPAQFGAGSGSPNVFALCLSSSPSAPGVAFFGSPGPYNFFPEGDLSRHLNYTPLLPNPRNPTHKPSTEYFIGLNSIKVNGKTVVQLNRSRAGFGVAKFSLGAPYTVVESSIYKLLTEAFVNETNALKFTVTEPVKPFTVCYDEADVWHTKTGPAAPVIDLVTHGEEKLWRIFGHNSMVRIPRSREGLELWCLGFVDGGVKPRWPVVIGWHQMVDNLLQFDLESERLGFTSSVMVHNTMCANFNFTVNSGLTQSLVK</sequence>
<comment type="similarity">
    <text evidence="2">Belongs to the peptidase A1 family.</text>
</comment>
<reference evidence="8" key="1">
    <citation type="submission" date="2023-03" db="EMBL/GenBank/DDBJ databases">
        <authorList>
            <person name="Julca I."/>
        </authorList>
    </citation>
    <scope>NUCLEOTIDE SEQUENCE</scope>
</reference>
<feature type="chain" id="PRO_5043863829" evidence="5">
    <location>
        <begin position="23"/>
        <end position="433"/>
    </location>
</feature>
<dbReference type="Gene3D" id="2.40.70.10">
    <property type="entry name" value="Acid Proteases"/>
    <property type="match status" value="2"/>
</dbReference>
<keyword evidence="4 5" id="KW-0732">Signal</keyword>
<feature type="domain" description="Xylanase inhibitor N-terminal" evidence="7">
    <location>
        <begin position="40"/>
        <end position="210"/>
    </location>
</feature>
<dbReference type="InterPro" id="IPR032861">
    <property type="entry name" value="TAXi_N"/>
</dbReference>
<dbReference type="PANTHER" id="PTHR47965:SF6">
    <property type="entry name" value="ASPARTIC PROTEINASE GIP1-RELATED"/>
    <property type="match status" value="1"/>
</dbReference>
<evidence type="ECO:0000313" key="8">
    <source>
        <dbReference type="EMBL" id="CAI9107890.1"/>
    </source>
</evidence>
<evidence type="ECO:0000259" key="7">
    <source>
        <dbReference type="Pfam" id="PF14543"/>
    </source>
</evidence>
<dbReference type="InterPro" id="IPR001461">
    <property type="entry name" value="Aspartic_peptidase_A1"/>
</dbReference>
<accession>A0AAV1DJ41</accession>
<comment type="subcellular location">
    <subcellularLocation>
        <location evidence="1">Secreted</location>
        <location evidence="1">Extracellular space</location>
    </subcellularLocation>
</comment>
<name>A0AAV1DJ41_OLDCO</name>
<dbReference type="AlphaFoldDB" id="A0AAV1DJ41"/>
<dbReference type="GO" id="GO:0004190">
    <property type="term" value="F:aspartic-type endopeptidase activity"/>
    <property type="evidence" value="ECO:0007669"/>
    <property type="project" value="InterPro"/>
</dbReference>
<evidence type="ECO:0000256" key="4">
    <source>
        <dbReference type="ARBA" id="ARBA00022729"/>
    </source>
</evidence>
<dbReference type="Pfam" id="PF14543">
    <property type="entry name" value="TAXi_N"/>
    <property type="match status" value="1"/>
</dbReference>
<evidence type="ECO:0000256" key="2">
    <source>
        <dbReference type="ARBA" id="ARBA00007447"/>
    </source>
</evidence>
<organism evidence="8 9">
    <name type="scientific">Oldenlandia corymbosa var. corymbosa</name>
    <dbReference type="NCBI Taxonomy" id="529605"/>
    <lineage>
        <taxon>Eukaryota</taxon>
        <taxon>Viridiplantae</taxon>
        <taxon>Streptophyta</taxon>
        <taxon>Embryophyta</taxon>
        <taxon>Tracheophyta</taxon>
        <taxon>Spermatophyta</taxon>
        <taxon>Magnoliopsida</taxon>
        <taxon>eudicotyledons</taxon>
        <taxon>Gunneridae</taxon>
        <taxon>Pentapetalae</taxon>
        <taxon>asterids</taxon>
        <taxon>lamiids</taxon>
        <taxon>Gentianales</taxon>
        <taxon>Rubiaceae</taxon>
        <taxon>Rubioideae</taxon>
        <taxon>Spermacoceae</taxon>
        <taxon>Hedyotis-Oldenlandia complex</taxon>
        <taxon>Oldenlandia</taxon>
    </lineage>
</organism>
<gene>
    <name evidence="8" type="ORF">OLC1_LOCUS16086</name>
</gene>
<dbReference type="FunFam" id="2.40.70.10:FF:000041">
    <property type="entry name" value="Basic 7S globulin"/>
    <property type="match status" value="1"/>
</dbReference>
<dbReference type="GO" id="GO:0006508">
    <property type="term" value="P:proteolysis"/>
    <property type="evidence" value="ECO:0007669"/>
    <property type="project" value="InterPro"/>
</dbReference>
<evidence type="ECO:0000313" key="9">
    <source>
        <dbReference type="Proteomes" id="UP001161247"/>
    </source>
</evidence>
<protein>
    <submittedName>
        <fullName evidence="8">OLC1v1007370C1</fullName>
    </submittedName>
</protein>
<evidence type="ECO:0000256" key="1">
    <source>
        <dbReference type="ARBA" id="ARBA00004239"/>
    </source>
</evidence>
<feature type="domain" description="Xylanase inhibitor C-terminal" evidence="6">
    <location>
        <begin position="245"/>
        <end position="406"/>
    </location>
</feature>